<evidence type="ECO:0000256" key="4">
    <source>
        <dbReference type="ARBA" id="ARBA00022448"/>
    </source>
</evidence>
<dbReference type="SUPFAM" id="SSF48371">
    <property type="entry name" value="ARM repeat"/>
    <property type="match status" value="1"/>
</dbReference>
<evidence type="ECO:0000313" key="15">
    <source>
        <dbReference type="Proteomes" id="UP001353858"/>
    </source>
</evidence>
<dbReference type="GO" id="GO:0006886">
    <property type="term" value="P:intracellular protein transport"/>
    <property type="evidence" value="ECO:0007669"/>
    <property type="project" value="InterPro"/>
</dbReference>
<feature type="compositionally biased region" description="Acidic residues" evidence="12">
    <location>
        <begin position="691"/>
        <end position="700"/>
    </location>
</feature>
<comment type="caution">
    <text evidence="14">The sequence shown here is derived from an EMBL/GenBank/DDBJ whole genome shotgun (WGS) entry which is preliminary data.</text>
</comment>
<feature type="domain" description="AP-3 complex subunit beta C-terminal" evidence="13">
    <location>
        <begin position="767"/>
        <end position="902"/>
    </location>
</feature>
<keyword evidence="9" id="KW-0968">Cytoplasmic vesicle</keyword>
<dbReference type="PIRSF" id="PIRSF037096">
    <property type="entry name" value="AP3_complex_beta"/>
    <property type="match status" value="1"/>
</dbReference>
<dbReference type="InterPro" id="IPR029390">
    <property type="entry name" value="AP3B_C"/>
</dbReference>
<evidence type="ECO:0000313" key="14">
    <source>
        <dbReference type="EMBL" id="KAK4872253.1"/>
    </source>
</evidence>
<feature type="compositionally biased region" description="Polar residues" evidence="12">
    <location>
        <begin position="277"/>
        <end position="288"/>
    </location>
</feature>
<dbReference type="EMBL" id="JARPUR010000008">
    <property type="protein sequence ID" value="KAK4872253.1"/>
    <property type="molecule type" value="Genomic_DNA"/>
</dbReference>
<evidence type="ECO:0000256" key="10">
    <source>
        <dbReference type="ARBA" id="ARBA00023570"/>
    </source>
</evidence>
<dbReference type="InterPro" id="IPR011989">
    <property type="entry name" value="ARM-like"/>
</dbReference>
<keyword evidence="15" id="KW-1185">Reference proteome</keyword>
<evidence type="ECO:0000256" key="11">
    <source>
        <dbReference type="PIRNR" id="PIRNR037096"/>
    </source>
</evidence>
<organism evidence="14 15">
    <name type="scientific">Aquatica leii</name>
    <dbReference type="NCBI Taxonomy" id="1421715"/>
    <lineage>
        <taxon>Eukaryota</taxon>
        <taxon>Metazoa</taxon>
        <taxon>Ecdysozoa</taxon>
        <taxon>Arthropoda</taxon>
        <taxon>Hexapoda</taxon>
        <taxon>Insecta</taxon>
        <taxon>Pterygota</taxon>
        <taxon>Neoptera</taxon>
        <taxon>Endopterygota</taxon>
        <taxon>Coleoptera</taxon>
        <taxon>Polyphaga</taxon>
        <taxon>Elateriformia</taxon>
        <taxon>Elateroidea</taxon>
        <taxon>Lampyridae</taxon>
        <taxon>Luciolinae</taxon>
        <taxon>Aquatica</taxon>
    </lineage>
</organism>
<feature type="compositionally biased region" description="Low complexity" evidence="12">
    <location>
        <begin position="720"/>
        <end position="736"/>
    </location>
</feature>
<dbReference type="Pfam" id="PF14796">
    <property type="entry name" value="AP3B1_C"/>
    <property type="match status" value="1"/>
</dbReference>
<gene>
    <name evidence="14" type="ORF">RN001_016377</name>
</gene>
<keyword evidence="8 11" id="KW-0472">Membrane</keyword>
<evidence type="ECO:0000256" key="1">
    <source>
        <dbReference type="ARBA" id="ARBA00004145"/>
    </source>
</evidence>
<evidence type="ECO:0000256" key="6">
    <source>
        <dbReference type="ARBA" id="ARBA00022927"/>
    </source>
</evidence>
<dbReference type="GO" id="GO:0016192">
    <property type="term" value="P:vesicle-mediated transport"/>
    <property type="evidence" value="ECO:0007669"/>
    <property type="project" value="InterPro"/>
</dbReference>
<evidence type="ECO:0000256" key="12">
    <source>
        <dbReference type="SAM" id="MobiDB-lite"/>
    </source>
</evidence>
<dbReference type="AlphaFoldDB" id="A0AAN7QBG4"/>
<dbReference type="InterPro" id="IPR056314">
    <property type="entry name" value="AP3B1/2_C"/>
</dbReference>
<dbReference type="InterPro" id="IPR002553">
    <property type="entry name" value="Clathrin/coatomer_adapt-like_N"/>
</dbReference>
<keyword evidence="6 11" id="KW-0653">Protein transport</keyword>
<evidence type="ECO:0000256" key="3">
    <source>
        <dbReference type="ARBA" id="ARBA00006613"/>
    </source>
</evidence>
<dbReference type="GO" id="GO:0030123">
    <property type="term" value="C:AP-3 adaptor complex"/>
    <property type="evidence" value="ECO:0007669"/>
    <property type="project" value="UniProtKB-UniRule"/>
</dbReference>
<dbReference type="Proteomes" id="UP001353858">
    <property type="component" value="Unassembled WGS sequence"/>
</dbReference>
<evidence type="ECO:0000256" key="5">
    <source>
        <dbReference type="ARBA" id="ARBA00022553"/>
    </source>
</evidence>
<feature type="compositionally biased region" description="Basic and acidic residues" evidence="12">
    <location>
        <begin position="738"/>
        <end position="765"/>
    </location>
</feature>
<reference evidence="15" key="1">
    <citation type="submission" date="2023-01" db="EMBL/GenBank/DDBJ databases">
        <title>Key to firefly adult light organ development and bioluminescence: homeobox transcription factors regulate luciferase expression and transportation to peroxisome.</title>
        <authorList>
            <person name="Fu X."/>
        </authorList>
    </citation>
    <scope>NUCLEOTIDE SEQUENCE [LARGE SCALE GENOMIC DNA]</scope>
</reference>
<feature type="region of interest" description="Disordered" evidence="12">
    <location>
        <begin position="268"/>
        <end position="288"/>
    </location>
</feature>
<accession>A0AAN7QBG4</accession>
<keyword evidence="5" id="KW-0597">Phosphoprotein</keyword>
<keyword evidence="4 11" id="KW-0813">Transport</keyword>
<comment type="subcellular location">
    <subcellularLocation>
        <location evidence="1">Cytoplasmic vesicle</location>
        <location evidence="1">Clathrin-coated vesicle membrane</location>
        <topology evidence="1">Peripheral membrane protein</topology>
        <orientation evidence="1">Cytoplasmic side</orientation>
    </subcellularLocation>
    <subcellularLocation>
        <location evidence="2">Golgi apparatus</location>
    </subcellularLocation>
</comment>
<feature type="compositionally biased region" description="Basic and acidic residues" evidence="12">
    <location>
        <begin position="655"/>
        <end position="667"/>
    </location>
</feature>
<dbReference type="Pfam" id="PF24080">
    <property type="entry name" value="AP3B1_C_2"/>
    <property type="match status" value="1"/>
</dbReference>
<feature type="compositionally biased region" description="Basic and acidic residues" evidence="12">
    <location>
        <begin position="702"/>
        <end position="718"/>
    </location>
</feature>
<feature type="compositionally biased region" description="Low complexity" evidence="12">
    <location>
        <begin position="670"/>
        <end position="690"/>
    </location>
</feature>
<comment type="function">
    <text evidence="10">Subunit of non-clathrin- and clathrin-associated adaptor protein complex 3 (AP-3) that plays a role in protein sorting in the late-Golgi/trans-Golgi network (TGN) and/or endosomes. The AP complexes mediate both the recruitment of clathrin to membranes and the recognition of sorting signals within the cytosolic tails of transmembrane cargo molecules. AP-3 appears to be involved in the sorting of a subset of transmembrane proteins targeted to lysosomes and lysosome-related organelles. In concert with the BLOC-1 complex, AP-3 is required to target cargos into vesicles assembled at cell bodies for delivery into neurites and nerve terminals.</text>
</comment>
<name>A0AAN7QBG4_9COLE</name>
<sequence>MLSSASGVMSNNGSYKNDWGPGGLEPEYAIDPASGGFFHSDYKKHDDLKEMLDSNKDSLKLEAMKRIIGMVAKGRDASDLFPAVVKNVVSKNIEVKKLVYVYLVRYAEEQQDLALLSISTFQRALKEPNQLIRAGALRVLSSIRVSMIVPIVMLAIKDAAADMSPYVRKTAAHAIPKLYSLDQEQKPELITVIQKLLADRTVLVVGSAVMAFTEVCPERVDLIHQVFRKLCALLVDVDEWGQVVIINMLTRYARTQFANPNLYDKSDEPEKAFYDSGSDSSEKNTTASLDPDHRLLLRSTRPLFQSRNAAVVMGVAQLYHHCASKSEGPILAKALVRLLRSYTEVQSIVLDNIASISCQNKATFQPYLKSFFIRTSDPTKVKLLKLDILTNLATASNVSIILRELQTYISSSDKQFVAATIQAIGRCASSISEITDSCLNGLICLLSNKDEAIVAESVIVIKRLLQTQAADPKEIIIHMTRLLDSITVAQARAAILWLLGEHCGGVPQIAPDVLRKLAKTFSDEHDIVKLQVLNLAVKLYIKNPTETGLLCQYVFNLARYDQNYDIRDRARLLKQFSLNRQGRIMSQINSIFLSTKPAPLLQSQFQGREQLQLGSLSHYINGEANGYEPLPPFPECPPPSSVRDVEPIVTAQETKSAKSEKNKRELFLWESEASSTPSSSSEDSSSSSEESSSEGEESSSEFDNHNSEGEKRKQKERQTSSSSEESSGSEDSSSGSQDEEHEKKVEVKKPSRPQEQDNKKSEQASKTKSNLDLLLDLGDIPVTPIMTPSLGGFLTPLEVTPIQVMPPQYVPSKDIELLSKINGRGLSITYRYTRNPHLFSSSMVNVGLSFTNNTNNDITDIRLGKKALSAGMAVHEFMVISILSSNTSLAGSLGVDFNDSTNPANLEIVSSLGVGNVCIKPSVGELLRPVTMPEDVFLTEQSKLRGMNEHSENISNLQWQKISQLIFQTANVAPCPSANDTVLRFAGQTLTSSSLVLITLTQKEQISVIVNCEKLVIGSMLLNELKTALK</sequence>
<dbReference type="GO" id="GO:0005794">
    <property type="term" value="C:Golgi apparatus"/>
    <property type="evidence" value="ECO:0007669"/>
    <property type="project" value="UniProtKB-SubCell"/>
</dbReference>
<comment type="similarity">
    <text evidence="3 11">Belongs to the adaptor complexes large subunit family.</text>
</comment>
<evidence type="ECO:0000259" key="13">
    <source>
        <dbReference type="SMART" id="SM01355"/>
    </source>
</evidence>
<dbReference type="InterPro" id="IPR026739">
    <property type="entry name" value="AP_beta"/>
</dbReference>
<keyword evidence="7" id="KW-0333">Golgi apparatus</keyword>
<evidence type="ECO:0000256" key="2">
    <source>
        <dbReference type="ARBA" id="ARBA00004555"/>
    </source>
</evidence>
<dbReference type="GO" id="GO:0030665">
    <property type="term" value="C:clathrin-coated vesicle membrane"/>
    <property type="evidence" value="ECO:0007669"/>
    <property type="project" value="UniProtKB-SubCell"/>
</dbReference>
<evidence type="ECO:0000256" key="7">
    <source>
        <dbReference type="ARBA" id="ARBA00023034"/>
    </source>
</evidence>
<dbReference type="InterPro" id="IPR026740">
    <property type="entry name" value="AP3_beta"/>
</dbReference>
<protein>
    <recommendedName>
        <fullName evidence="11">AP-3 complex subunit beta</fullName>
    </recommendedName>
</protein>
<dbReference type="PANTHER" id="PTHR11134">
    <property type="entry name" value="ADAPTOR COMPLEX SUBUNIT BETA FAMILY MEMBER"/>
    <property type="match status" value="1"/>
</dbReference>
<dbReference type="Pfam" id="PF01602">
    <property type="entry name" value="Adaptin_N"/>
    <property type="match status" value="1"/>
</dbReference>
<evidence type="ECO:0000256" key="9">
    <source>
        <dbReference type="ARBA" id="ARBA00023329"/>
    </source>
</evidence>
<dbReference type="SMART" id="SM01355">
    <property type="entry name" value="AP3B1_C"/>
    <property type="match status" value="1"/>
</dbReference>
<dbReference type="InterPro" id="IPR016024">
    <property type="entry name" value="ARM-type_fold"/>
</dbReference>
<evidence type="ECO:0000256" key="8">
    <source>
        <dbReference type="ARBA" id="ARBA00023136"/>
    </source>
</evidence>
<proteinExistence type="inferred from homology"/>
<dbReference type="Gene3D" id="1.25.10.10">
    <property type="entry name" value="Leucine-rich Repeat Variant"/>
    <property type="match status" value="1"/>
</dbReference>
<feature type="region of interest" description="Disordered" evidence="12">
    <location>
        <begin position="651"/>
        <end position="767"/>
    </location>
</feature>